<reference evidence="13" key="1">
    <citation type="submission" date="2016-10" db="EMBL/GenBank/DDBJ databases">
        <authorList>
            <person name="Varghese N."/>
            <person name="Submissions S."/>
        </authorList>
    </citation>
    <scope>NUCLEOTIDE SEQUENCE [LARGE SCALE GENOMIC DNA]</scope>
    <source>
        <strain evidence="13">DSM 44234</strain>
    </source>
</reference>
<dbReference type="PROSITE" id="PS00070">
    <property type="entry name" value="ALDEHYDE_DEHYDR_CYS"/>
    <property type="match status" value="1"/>
</dbReference>
<dbReference type="InterPro" id="IPR016161">
    <property type="entry name" value="Ald_DH/histidinol_DH"/>
</dbReference>
<proteinExistence type="inferred from homology"/>
<dbReference type="Pfam" id="PF00171">
    <property type="entry name" value="Aldedh"/>
    <property type="match status" value="1"/>
</dbReference>
<keyword evidence="4" id="KW-0520">NAD</keyword>
<organism evidence="12 13">
    <name type="scientific">Tsukamurella tyrosinosolvens</name>
    <dbReference type="NCBI Taxonomy" id="57704"/>
    <lineage>
        <taxon>Bacteria</taxon>
        <taxon>Bacillati</taxon>
        <taxon>Actinomycetota</taxon>
        <taxon>Actinomycetes</taxon>
        <taxon>Mycobacteriales</taxon>
        <taxon>Tsukamurellaceae</taxon>
        <taxon>Tsukamurella</taxon>
    </lineage>
</organism>
<dbReference type="EMBL" id="FNSA01000001">
    <property type="protein sequence ID" value="SEB31808.1"/>
    <property type="molecule type" value="Genomic_DNA"/>
</dbReference>
<evidence type="ECO:0000259" key="11">
    <source>
        <dbReference type="Pfam" id="PF01619"/>
    </source>
</evidence>
<evidence type="ECO:0000256" key="3">
    <source>
        <dbReference type="ARBA" id="ARBA00023002"/>
    </source>
</evidence>
<dbReference type="RefSeq" id="WP_139286006.1">
    <property type="nucleotide sequence ID" value="NZ_CBDRGN010000002.1"/>
</dbReference>
<protein>
    <recommendedName>
        <fullName evidence="2">L-glutamate gamma-semialdehyde dehydrogenase</fullName>
        <ecNumber evidence="2">1.2.1.88</ecNumber>
    </recommendedName>
</protein>
<evidence type="ECO:0000256" key="6">
    <source>
        <dbReference type="PIRSR" id="PIRSR000197-1"/>
    </source>
</evidence>
<dbReference type="GO" id="GO:0003700">
    <property type="term" value="F:DNA-binding transcription factor activity"/>
    <property type="evidence" value="ECO:0007669"/>
    <property type="project" value="InterPro"/>
</dbReference>
<dbReference type="STRING" id="57704.SAMN04489793_0264"/>
<dbReference type="GO" id="GO:0010133">
    <property type="term" value="P:L-proline catabolic process to L-glutamate"/>
    <property type="evidence" value="ECO:0007669"/>
    <property type="project" value="InterPro"/>
</dbReference>
<feature type="domain" description="Aldehyde dehydrogenase" evidence="10">
    <location>
        <begin position="547"/>
        <end position="966"/>
    </location>
</feature>
<dbReference type="PIRSF" id="PIRSF000197">
    <property type="entry name" value="Bifunct_PutA"/>
    <property type="match status" value="1"/>
</dbReference>
<dbReference type="InterPro" id="IPR016163">
    <property type="entry name" value="Ald_DH_C"/>
</dbReference>
<dbReference type="SUPFAM" id="SSF51730">
    <property type="entry name" value="FAD-linked oxidoreductase"/>
    <property type="match status" value="1"/>
</dbReference>
<dbReference type="InterPro" id="IPR002872">
    <property type="entry name" value="Proline_DH_dom"/>
</dbReference>
<name>A0A1H4IEP5_TSUTY</name>
<comment type="catalytic activity">
    <reaction evidence="5">
        <text>L-glutamate 5-semialdehyde + NAD(+) + H2O = L-glutamate + NADH + 2 H(+)</text>
        <dbReference type="Rhea" id="RHEA:30235"/>
        <dbReference type="ChEBI" id="CHEBI:15377"/>
        <dbReference type="ChEBI" id="CHEBI:15378"/>
        <dbReference type="ChEBI" id="CHEBI:29985"/>
        <dbReference type="ChEBI" id="CHEBI:57540"/>
        <dbReference type="ChEBI" id="CHEBI:57945"/>
        <dbReference type="ChEBI" id="CHEBI:58066"/>
        <dbReference type="EC" id="1.2.1.88"/>
    </reaction>
</comment>
<dbReference type="InterPro" id="IPR025703">
    <property type="entry name" value="Bifunct_PutA"/>
</dbReference>
<dbReference type="InterPro" id="IPR016160">
    <property type="entry name" value="Ald_DH_CS_CYS"/>
</dbReference>
<dbReference type="Proteomes" id="UP000182241">
    <property type="component" value="Unassembled WGS sequence"/>
</dbReference>
<comment type="similarity">
    <text evidence="8">Belongs to the aldehyde dehydrogenase family.</text>
</comment>
<evidence type="ECO:0000313" key="12">
    <source>
        <dbReference type="EMBL" id="SEB31808.1"/>
    </source>
</evidence>
<dbReference type="OrthoDB" id="9812625at2"/>
<dbReference type="Gene3D" id="3.20.20.220">
    <property type="match status" value="1"/>
</dbReference>
<evidence type="ECO:0000256" key="2">
    <source>
        <dbReference type="ARBA" id="ARBA00012884"/>
    </source>
</evidence>
<feature type="compositionally biased region" description="Low complexity" evidence="9">
    <location>
        <begin position="29"/>
        <end position="40"/>
    </location>
</feature>
<dbReference type="InterPro" id="IPR016162">
    <property type="entry name" value="Ald_DH_N"/>
</dbReference>
<accession>A0A1H4IEP5</accession>
<dbReference type="GO" id="GO:0004657">
    <property type="term" value="F:proline dehydrogenase activity"/>
    <property type="evidence" value="ECO:0007669"/>
    <property type="project" value="InterPro"/>
</dbReference>
<feature type="compositionally biased region" description="Pro residues" evidence="9">
    <location>
        <begin position="9"/>
        <end position="19"/>
    </location>
</feature>
<dbReference type="InterPro" id="IPR015590">
    <property type="entry name" value="Aldehyde_DH_dom"/>
</dbReference>
<dbReference type="PANTHER" id="PTHR42862">
    <property type="entry name" value="DELTA-1-PYRROLINE-5-CARBOXYLATE DEHYDROGENASE 1, ISOFORM A-RELATED"/>
    <property type="match status" value="1"/>
</dbReference>
<keyword evidence="13" id="KW-1185">Reference proteome</keyword>
<evidence type="ECO:0000256" key="8">
    <source>
        <dbReference type="RuleBase" id="RU003345"/>
    </source>
</evidence>
<evidence type="ECO:0000256" key="9">
    <source>
        <dbReference type="SAM" id="MobiDB-lite"/>
    </source>
</evidence>
<dbReference type="EC" id="1.2.1.88" evidence="2"/>
<evidence type="ECO:0000256" key="4">
    <source>
        <dbReference type="ARBA" id="ARBA00023027"/>
    </source>
</evidence>
<dbReference type="PANTHER" id="PTHR42862:SF1">
    <property type="entry name" value="DELTA-1-PYRROLINE-5-CARBOXYLATE DEHYDROGENASE 2, ISOFORM A-RELATED"/>
    <property type="match status" value="1"/>
</dbReference>
<evidence type="ECO:0000256" key="5">
    <source>
        <dbReference type="ARBA" id="ARBA00048142"/>
    </source>
</evidence>
<dbReference type="InterPro" id="IPR029041">
    <property type="entry name" value="FAD-linked_oxidoreductase-like"/>
</dbReference>
<sequence length="1165" mass="123808">MVDSSRPSAPLPSSGPRPGPDGAGPLGPLPDGATAVAPDDARVADAAVARAQRWLRTSRGPRPAEVGRREAAATSSLAALLHDPSGVAFTMGFVDEVARPEDDRVAAKALRRLVSPAGGGAPGRAFMSPVDAALLRAGTVAAGIAPSIAMPVARLRLRQLVGHLVFDADGDHLQRRLKRAREVGVRLNLNLLGEAVLGQGEADNRLARTHELLANPSVDYVSIKVSSVVAQLVPWDLEGNRDRIVERLRPLYRTARDGGKFVNLDMEEYKDLDLTLDVFTALLDEPEFRSLTAGIVLQAYLPDSMGALARLTDFARRRVAAGGAPIKVRLVKGANLAMERVDAEVHDWPLATYGSKADVDANHLRMVDTALRPENADALRIGVASQNLFSVAYAVELAEQRDVQRQLDIEMLQGMAPMEAAAVRADVGSLILYTPVVHSGDFDVAVSYLVRRLEENASSDNFLYSMFSPDPDAIAVEENRFRTAFARRAVVQDGPNRVQDRAAAPAPAHTGAFTGEADTDPSTPANRAWARAVLAAPDTVEPPARVTDPASVDEAVAAALTAQRAWAALPADERAELLRRVADELARRRGELLTVMSYEAGKTVAEADPEISEAIDFARYYAQSALDLHDDEATFAPHRLVVVTPPWNFPVAIPLGGVLAALAAGAAVIIKPAPQVIRCGTAAIDALHAAGVPAGLVQLINADEADAGRRLVTHPDADAVVLTGASETAALFRGWRPDLDLLAETSGKNAMVVTPAADPDLAVNDLVRSAFGHAGQKCSAASLAILVGSVGSSQRFLGQLQDAVRTLVVGEGHDLGTTVGPLIEPAAGKLLRGLTEPAAGERWLVEPRRLDEAGRFWSPGVLDGVVEGSWFHTTELFGPVLGIMRAATLDEALRLQNSTGYGLTAGLHSLDPDEIDHWREKVEAGNLYINRHMTGAIVQRQSFGGWKRSSIGPGAKAGGPNYVAQFGRWADTDVPTAPEVAPTVFSERIITAAGDLGAEDTRWLHAAAASDERAWNTEFGVEHDPTGLASETNVFRYRPLPRLEVRVGAGARPRDLVRLQLAAARTGTRLDVTVSPDAPSMPFHAPVHTAQDYAAGLAGRAEPARIRVLGAPEPEVAAAAARAGHSILRGPVLLSGRRELLSVVREQAVSTTRHRYGHLAGGAGH</sequence>
<feature type="active site" evidence="6">
    <location>
        <position position="778"/>
    </location>
</feature>
<feature type="region of interest" description="Disordered" evidence="9">
    <location>
        <begin position="1"/>
        <end position="40"/>
    </location>
</feature>
<evidence type="ECO:0000256" key="1">
    <source>
        <dbReference type="ARBA" id="ARBA00004786"/>
    </source>
</evidence>
<dbReference type="InterPro" id="IPR050485">
    <property type="entry name" value="Proline_metab_enzyme"/>
</dbReference>
<dbReference type="SUPFAM" id="SSF53720">
    <property type="entry name" value="ALDH-like"/>
    <property type="match status" value="1"/>
</dbReference>
<evidence type="ECO:0000313" key="13">
    <source>
        <dbReference type="Proteomes" id="UP000182241"/>
    </source>
</evidence>
<dbReference type="Pfam" id="PF01619">
    <property type="entry name" value="Pro_dh"/>
    <property type="match status" value="1"/>
</dbReference>
<dbReference type="Gene3D" id="3.40.309.10">
    <property type="entry name" value="Aldehyde Dehydrogenase, Chain A, domain 2"/>
    <property type="match status" value="1"/>
</dbReference>
<feature type="region of interest" description="Disordered" evidence="9">
    <location>
        <begin position="496"/>
        <end position="522"/>
    </location>
</feature>
<dbReference type="GO" id="GO:0003842">
    <property type="term" value="F:L-glutamate gamma-semialdehyde dehydrogenase activity"/>
    <property type="evidence" value="ECO:0007669"/>
    <property type="project" value="UniProtKB-EC"/>
</dbReference>
<gene>
    <name evidence="12" type="ORF">SAMN04489793_0264</name>
</gene>
<feature type="active site" evidence="6 7">
    <location>
        <position position="744"/>
    </location>
</feature>
<evidence type="ECO:0000256" key="7">
    <source>
        <dbReference type="PROSITE-ProRule" id="PRU10007"/>
    </source>
</evidence>
<dbReference type="AlphaFoldDB" id="A0A1H4IEP5"/>
<dbReference type="InterPro" id="IPR029510">
    <property type="entry name" value="Ald_DH_CS_GLU"/>
</dbReference>
<evidence type="ECO:0000259" key="10">
    <source>
        <dbReference type="Pfam" id="PF00171"/>
    </source>
</evidence>
<dbReference type="PROSITE" id="PS00687">
    <property type="entry name" value="ALDEHYDE_DEHYDR_GLU"/>
    <property type="match status" value="1"/>
</dbReference>
<dbReference type="Gene3D" id="3.40.605.10">
    <property type="entry name" value="Aldehyde Dehydrogenase, Chain A, domain 1"/>
    <property type="match status" value="1"/>
</dbReference>
<keyword evidence="3 8" id="KW-0560">Oxidoreductase</keyword>
<comment type="pathway">
    <text evidence="1">Amino-acid degradation; L-proline degradation into L-glutamate; L-glutamate from L-proline: step 2/2.</text>
</comment>
<feature type="domain" description="Proline dehydrogenase" evidence="11">
    <location>
        <begin position="174"/>
        <end position="463"/>
    </location>
</feature>
<dbReference type="GO" id="GO:0009898">
    <property type="term" value="C:cytoplasmic side of plasma membrane"/>
    <property type="evidence" value="ECO:0007669"/>
    <property type="project" value="TreeGrafter"/>
</dbReference>